<reference evidence="2 3" key="1">
    <citation type="journal article" date="2014" name="Genome Announc.">
        <title>Complete Genome Sequence of Hyphomicrobium nitrativorans Strain NL23, a Denitrifying Bacterium Isolated from Biofilm of a Methanol-Fed Denitrification System Treating Seawater at the Montreal Biodome.</title>
        <authorList>
            <person name="Martineau C."/>
            <person name="Villeneuve C."/>
            <person name="Mauffrey F."/>
            <person name="Villemur R."/>
        </authorList>
    </citation>
    <scope>NUCLEOTIDE SEQUENCE [LARGE SCALE GENOMIC DNA]</scope>
    <source>
        <strain evidence="2">NL23</strain>
    </source>
</reference>
<accession>V5SIR6</accession>
<dbReference type="KEGG" id="hni:W911_15455"/>
<dbReference type="HOGENOM" id="CLU_2716944_0_0_5"/>
<protein>
    <submittedName>
        <fullName evidence="2">Uncharacterized protein</fullName>
    </submittedName>
</protein>
<sequence length="72" mass="8152">MTLAKSATRLTMTVVRGLGLAILLLAAVPIMLAAAPMLLFGMLRSLWRRADLWAFYEGDEEKRRKAEWDMGR</sequence>
<proteinExistence type="predicted"/>
<dbReference type="PATRIC" id="fig|1029756.8.peg.3221"/>
<keyword evidence="1" id="KW-0472">Membrane</keyword>
<evidence type="ECO:0000256" key="1">
    <source>
        <dbReference type="SAM" id="Phobius"/>
    </source>
</evidence>
<keyword evidence="1" id="KW-0812">Transmembrane</keyword>
<evidence type="ECO:0000313" key="3">
    <source>
        <dbReference type="Proteomes" id="UP000018542"/>
    </source>
</evidence>
<name>V5SIR6_9HYPH</name>
<gene>
    <name evidence="2" type="ORF">W911_15455</name>
</gene>
<organism evidence="2 3">
    <name type="scientific">Hyphomicrobium nitrativorans NL23</name>
    <dbReference type="NCBI Taxonomy" id="1029756"/>
    <lineage>
        <taxon>Bacteria</taxon>
        <taxon>Pseudomonadati</taxon>
        <taxon>Pseudomonadota</taxon>
        <taxon>Alphaproteobacteria</taxon>
        <taxon>Hyphomicrobiales</taxon>
        <taxon>Hyphomicrobiaceae</taxon>
        <taxon>Hyphomicrobium</taxon>
    </lineage>
</organism>
<dbReference type="RefSeq" id="WP_023788394.1">
    <property type="nucleotide sequence ID" value="NC_022997.1"/>
</dbReference>
<keyword evidence="1" id="KW-1133">Transmembrane helix</keyword>
<evidence type="ECO:0000313" key="2">
    <source>
        <dbReference type="EMBL" id="AHB50382.1"/>
    </source>
</evidence>
<feature type="transmembrane region" description="Helical" evidence="1">
    <location>
        <begin position="20"/>
        <end position="43"/>
    </location>
</feature>
<dbReference type="EMBL" id="CP006912">
    <property type="protein sequence ID" value="AHB50382.1"/>
    <property type="molecule type" value="Genomic_DNA"/>
</dbReference>
<keyword evidence="3" id="KW-1185">Reference proteome</keyword>
<dbReference type="Proteomes" id="UP000018542">
    <property type="component" value="Chromosome"/>
</dbReference>
<dbReference type="AlphaFoldDB" id="V5SIR6"/>